<feature type="compositionally biased region" description="Polar residues" evidence="6">
    <location>
        <begin position="221"/>
        <end position="238"/>
    </location>
</feature>
<dbReference type="InterPro" id="IPR000997">
    <property type="entry name" value="Cholinesterase"/>
</dbReference>
<dbReference type="Gene3D" id="3.40.50.1820">
    <property type="entry name" value="alpha/beta hydrolase"/>
    <property type="match status" value="1"/>
</dbReference>
<dbReference type="GO" id="GO:0006581">
    <property type="term" value="P:acetylcholine catabolic process"/>
    <property type="evidence" value="ECO:0007669"/>
    <property type="project" value="TreeGrafter"/>
</dbReference>
<dbReference type="PANTHER" id="PTHR43918:SF15">
    <property type="entry name" value="CARBOXYLIC ESTER HYDROLASE"/>
    <property type="match status" value="1"/>
</dbReference>
<evidence type="ECO:0000259" key="8">
    <source>
        <dbReference type="Pfam" id="PF00135"/>
    </source>
</evidence>
<organism evidence="9 10">
    <name type="scientific">Strongyloides papillosus</name>
    <name type="common">Intestinal threadworm</name>
    <dbReference type="NCBI Taxonomy" id="174720"/>
    <lineage>
        <taxon>Eukaryota</taxon>
        <taxon>Metazoa</taxon>
        <taxon>Ecdysozoa</taxon>
        <taxon>Nematoda</taxon>
        <taxon>Chromadorea</taxon>
        <taxon>Rhabditida</taxon>
        <taxon>Tylenchina</taxon>
        <taxon>Panagrolaimomorpha</taxon>
        <taxon>Strongyloidoidea</taxon>
        <taxon>Strongyloididae</taxon>
        <taxon>Strongyloides</taxon>
    </lineage>
</organism>
<proteinExistence type="inferred from homology"/>
<name>A0A0N5BQD1_STREA</name>
<feature type="active site" description="Charge relay system" evidence="5">
    <location>
        <position position="600"/>
    </location>
</feature>
<evidence type="ECO:0000256" key="5">
    <source>
        <dbReference type="PIRSR" id="PIRSR600997-1"/>
    </source>
</evidence>
<evidence type="ECO:0000256" key="6">
    <source>
        <dbReference type="SAM" id="MobiDB-lite"/>
    </source>
</evidence>
<feature type="compositionally biased region" description="Low complexity" evidence="6">
    <location>
        <begin position="92"/>
        <end position="104"/>
    </location>
</feature>
<evidence type="ECO:0000256" key="3">
    <source>
        <dbReference type="ARBA" id="ARBA00022801"/>
    </source>
</evidence>
<feature type="chain" id="PRO_5007256268" evidence="7">
    <location>
        <begin position="20"/>
        <end position="835"/>
    </location>
</feature>
<dbReference type="InterPro" id="IPR019826">
    <property type="entry name" value="Carboxylesterase_B_AS"/>
</dbReference>
<dbReference type="GO" id="GO:0005886">
    <property type="term" value="C:plasma membrane"/>
    <property type="evidence" value="ECO:0007669"/>
    <property type="project" value="TreeGrafter"/>
</dbReference>
<feature type="region of interest" description="Disordered" evidence="6">
    <location>
        <begin position="219"/>
        <end position="238"/>
    </location>
</feature>
<evidence type="ECO:0000256" key="2">
    <source>
        <dbReference type="ARBA" id="ARBA00022487"/>
    </source>
</evidence>
<dbReference type="SUPFAM" id="SSF53474">
    <property type="entry name" value="alpha/beta-Hydrolases"/>
    <property type="match status" value="1"/>
</dbReference>
<feature type="active site" description="Charge relay system" evidence="5">
    <location>
        <position position="724"/>
    </location>
</feature>
<dbReference type="InterPro" id="IPR002018">
    <property type="entry name" value="CarbesteraseB"/>
</dbReference>
<dbReference type="PROSITE" id="PS00122">
    <property type="entry name" value="CARBOXYLESTERASE_B_1"/>
    <property type="match status" value="1"/>
</dbReference>
<keyword evidence="2" id="KW-0719">Serine esterase</keyword>
<feature type="compositionally biased region" description="Low complexity" evidence="6">
    <location>
        <begin position="65"/>
        <end position="77"/>
    </location>
</feature>
<dbReference type="AlphaFoldDB" id="A0A0N5BQD1"/>
<keyword evidence="9" id="KW-1185">Reference proteome</keyword>
<dbReference type="InterPro" id="IPR050654">
    <property type="entry name" value="AChE-related_enzymes"/>
</dbReference>
<evidence type="ECO:0000256" key="4">
    <source>
        <dbReference type="ARBA" id="ARBA00023157"/>
    </source>
</evidence>
<dbReference type="ESTHER" id="strea-a0a0n5bqd1">
    <property type="family name" value="Cholinesterase-like"/>
</dbReference>
<dbReference type="Pfam" id="PF00135">
    <property type="entry name" value="COesterase"/>
    <property type="match status" value="1"/>
</dbReference>
<keyword evidence="4" id="KW-1015">Disulfide bond</keyword>
<feature type="region of interest" description="Disordered" evidence="6">
    <location>
        <begin position="55"/>
        <end position="112"/>
    </location>
</feature>
<sequence>MKISLDYLVFLFILYSSRLIEIDSLVVVPLVTSLNVYENSSTQTTANRPCENCITSNTTSRSKITGETTAVHTTTTSRNERTGRNRRRRGNKNSTTPATGTNSTRRNRRRSFPLFDGYTFHPTTVDNNDTTTIITEIATTNLETTTRQSPSKLPSLLNSHSHSWHRAYGNCLPWYNYGDHKDNNIRHVWKYNNTTKTWSYEEAYDGDNATNFNDNCKKDNSTINKSTTTSRGFTTNPTTHKKIEFTTLTTVVSTTKKRTTTRRRRKPKRPSRNKKHKKLKKSNKSKKSKIKHKRFQEGVVTEYLGVPFARFTSKRKRFMPPSELRKPEWNGIFHAKTKAVSCYQHIVKTHFDGFDALNPTNKLKEDCLQLNMWVPQKKSGAVIVVIFGGAYTRGSPSLDNHNGSVLALKSHAIVVNLNYRLGVFGFAYFGRNSSIKGNMGFLDQQMGMKWVYENIEKFGGKKDKITLFGESAGAGAVTAHFLSEASFKYFSRAILFSGAINNEWATISPQTALENTKKLAQFLKCRGKTQRIVKCLQTTNVKKLLKASVRLHSSKLSTSKDAFIPINEDVVFFKGSVNDKLQKKNIKKEVDILFGRNLEESAYFMVKHLAKYNCSFDPKKHPESFDNHCPISDLVFQGVVKMAANIFGFNDQEMKELFMIYNAVNTTRPRGKVEKLLSDAMFNCRSASFVEECFDVSKNNNVYFFEFWRRSSISPWPMWMKTIHGKQLEYVFGNPFRYPYMYHRKLLQYEKDFSEKLMVELGEFAAKGTLNEDWKKFTKKEKKALVIDDEYCNKTSRKYVDATPSTCVKLDKLVQKYADRLRMEYINKIKLGQKQ</sequence>
<feature type="active site" description="Acyl-ester intermediate" evidence="5">
    <location>
        <position position="471"/>
    </location>
</feature>
<feature type="signal peptide" evidence="7">
    <location>
        <begin position="1"/>
        <end position="19"/>
    </location>
</feature>
<dbReference type="GO" id="GO:0019695">
    <property type="term" value="P:choline metabolic process"/>
    <property type="evidence" value="ECO:0007669"/>
    <property type="project" value="TreeGrafter"/>
</dbReference>
<keyword evidence="7" id="KW-0732">Signal</keyword>
<comment type="similarity">
    <text evidence="1">Belongs to the type-B carboxylesterase/lipase family.</text>
</comment>
<dbReference type="STRING" id="174720.A0A0N5BQD1"/>
<evidence type="ECO:0000256" key="7">
    <source>
        <dbReference type="SAM" id="SignalP"/>
    </source>
</evidence>
<dbReference type="GO" id="GO:0003990">
    <property type="term" value="F:acetylcholinesterase activity"/>
    <property type="evidence" value="ECO:0007669"/>
    <property type="project" value="TreeGrafter"/>
</dbReference>
<keyword evidence="3" id="KW-0378">Hydrolase</keyword>
<evidence type="ECO:0000313" key="10">
    <source>
        <dbReference type="WBParaSite" id="SPAL_0000809600.1"/>
    </source>
</evidence>
<dbReference type="WBParaSite" id="SPAL_0000809600.1">
    <property type="protein sequence ID" value="SPAL_0000809600.1"/>
    <property type="gene ID" value="SPAL_0000809600"/>
</dbReference>
<feature type="domain" description="Carboxylesterase type B" evidence="8">
    <location>
        <begin position="296"/>
        <end position="793"/>
    </location>
</feature>
<evidence type="ECO:0000313" key="9">
    <source>
        <dbReference type="Proteomes" id="UP000046392"/>
    </source>
</evidence>
<dbReference type="PANTHER" id="PTHR43918">
    <property type="entry name" value="ACETYLCHOLINESTERASE"/>
    <property type="match status" value="1"/>
</dbReference>
<evidence type="ECO:0000256" key="1">
    <source>
        <dbReference type="ARBA" id="ARBA00005964"/>
    </source>
</evidence>
<reference evidence="10" key="1">
    <citation type="submission" date="2017-02" db="UniProtKB">
        <authorList>
            <consortium name="WormBaseParasite"/>
        </authorList>
    </citation>
    <scope>IDENTIFICATION</scope>
</reference>
<accession>A0A0N5BQD1</accession>
<protein>
    <submittedName>
        <fullName evidence="10">Acetylcholinesterase</fullName>
    </submittedName>
</protein>
<dbReference type="PRINTS" id="PR00878">
    <property type="entry name" value="CHOLNESTRASE"/>
</dbReference>
<dbReference type="GO" id="GO:0005615">
    <property type="term" value="C:extracellular space"/>
    <property type="evidence" value="ECO:0007669"/>
    <property type="project" value="TreeGrafter"/>
</dbReference>
<dbReference type="Proteomes" id="UP000046392">
    <property type="component" value="Unplaced"/>
</dbReference>
<feature type="region of interest" description="Disordered" evidence="6">
    <location>
        <begin position="250"/>
        <end position="292"/>
    </location>
</feature>
<feature type="compositionally biased region" description="Basic residues" evidence="6">
    <location>
        <begin position="255"/>
        <end position="292"/>
    </location>
</feature>
<dbReference type="InterPro" id="IPR029058">
    <property type="entry name" value="AB_hydrolase_fold"/>
</dbReference>